<dbReference type="InterPro" id="IPR016169">
    <property type="entry name" value="FAD-bd_PCMH_sub2"/>
</dbReference>
<proteinExistence type="predicted"/>
<dbReference type="InterPro" id="IPR007173">
    <property type="entry name" value="ALO_C"/>
</dbReference>
<keyword evidence="1" id="KW-0560">Oxidoreductase</keyword>
<gene>
    <name evidence="3" type="ORF">FB388_5479</name>
</gene>
<dbReference type="InterPro" id="IPR016166">
    <property type="entry name" value="FAD-bd_PCMH"/>
</dbReference>
<dbReference type="GO" id="GO:0071949">
    <property type="term" value="F:FAD binding"/>
    <property type="evidence" value="ECO:0007669"/>
    <property type="project" value="InterPro"/>
</dbReference>
<protein>
    <submittedName>
        <fullName evidence="3">L-gulonolactone oxidase</fullName>
    </submittedName>
</protein>
<dbReference type="InterPro" id="IPR006094">
    <property type="entry name" value="Oxid_FAD_bind_N"/>
</dbReference>
<feature type="domain" description="FAD-binding PCMH-type" evidence="2">
    <location>
        <begin position="10"/>
        <end position="178"/>
    </location>
</feature>
<dbReference type="Gene3D" id="3.30.70.2520">
    <property type="match status" value="1"/>
</dbReference>
<dbReference type="Pfam" id="PF04030">
    <property type="entry name" value="ALO"/>
    <property type="match status" value="1"/>
</dbReference>
<dbReference type="NCBIfam" id="TIGR01679">
    <property type="entry name" value="bact_FAD_ox"/>
    <property type="match status" value="1"/>
</dbReference>
<sequence length="427" mass="46139">MTWINWAGDERCSPAVVARPGSVEELAAAVRQGTAGERTVRVAGAGHSFGDLVATDGVLLQLDGLADVLDVDRAAGLVRVGAGIRLHALNAALDALGLALPNLGDIDRQSVAGAISTATHGTGARLGNLATQVEELELVLADGGVLHCAPGSDELRAARVGLGALGVIASATLRVVPAFRLRAEDRARPLEETLARLDELADGSDHFEFYVFPHSDRALTRTNTRTGAPAAPRGPLRRFLDEELVPNDLLGAVCRLGRRFPAAIPRLNRRVAAAFSGSVRTDVSHRVFTSPRRVRFTEMEWALPRAACVPVLRAAVRAAVRHVINFPIEVRFTAADEESFLSPSWARDTAYVAVHAFEGMPWEPYFREVQAAALDHEGRPHWGKRHLLDATGLAPRYPAWGRFQAVRDRLDPGRRFTNPHVARVLGS</sequence>
<comment type="caution">
    <text evidence="3">The sequence shown here is derived from an EMBL/GenBank/DDBJ whole genome shotgun (WGS) entry which is preliminary data.</text>
</comment>
<dbReference type="PANTHER" id="PTHR43762">
    <property type="entry name" value="L-GULONOLACTONE OXIDASE"/>
    <property type="match status" value="1"/>
</dbReference>
<dbReference type="PIRSF" id="PIRSF000136">
    <property type="entry name" value="LGO_GLO"/>
    <property type="match status" value="1"/>
</dbReference>
<dbReference type="RefSeq" id="WP_211362233.1">
    <property type="nucleotide sequence ID" value="NZ_VFPH01000002.1"/>
</dbReference>
<dbReference type="Pfam" id="PF01565">
    <property type="entry name" value="FAD_binding_4"/>
    <property type="match status" value="1"/>
</dbReference>
<organism evidence="3 4">
    <name type="scientific">Pseudonocardia cypriaca</name>
    <dbReference type="NCBI Taxonomy" id="882449"/>
    <lineage>
        <taxon>Bacteria</taxon>
        <taxon>Bacillati</taxon>
        <taxon>Actinomycetota</taxon>
        <taxon>Actinomycetes</taxon>
        <taxon>Pseudonocardiales</taxon>
        <taxon>Pseudonocardiaceae</taxon>
        <taxon>Pseudonocardia</taxon>
    </lineage>
</organism>
<accession>A0A543FWM7</accession>
<dbReference type="PROSITE" id="PS51387">
    <property type="entry name" value="FAD_PCMH"/>
    <property type="match status" value="1"/>
</dbReference>
<evidence type="ECO:0000313" key="4">
    <source>
        <dbReference type="Proteomes" id="UP000319818"/>
    </source>
</evidence>
<dbReference type="PANTHER" id="PTHR43762:SF1">
    <property type="entry name" value="D-ARABINONO-1,4-LACTONE OXIDASE"/>
    <property type="match status" value="1"/>
</dbReference>
<dbReference type="GO" id="GO:0003885">
    <property type="term" value="F:D-arabinono-1,4-lactone oxidase activity"/>
    <property type="evidence" value="ECO:0007669"/>
    <property type="project" value="InterPro"/>
</dbReference>
<keyword evidence="4" id="KW-1185">Reference proteome</keyword>
<evidence type="ECO:0000313" key="3">
    <source>
        <dbReference type="EMBL" id="TQM38248.1"/>
    </source>
</evidence>
<name>A0A543FWM7_9PSEU</name>
<dbReference type="Gene3D" id="3.30.43.10">
    <property type="entry name" value="Uridine Diphospho-n-acetylenolpyruvylglucosamine Reductase, domain 2"/>
    <property type="match status" value="1"/>
</dbReference>
<evidence type="ECO:0000259" key="2">
    <source>
        <dbReference type="PROSITE" id="PS51387"/>
    </source>
</evidence>
<dbReference type="InterPro" id="IPR016167">
    <property type="entry name" value="FAD-bd_PCMH_sub1"/>
</dbReference>
<dbReference type="EMBL" id="VFPH01000002">
    <property type="protein sequence ID" value="TQM38248.1"/>
    <property type="molecule type" value="Genomic_DNA"/>
</dbReference>
<dbReference type="SUPFAM" id="SSF56176">
    <property type="entry name" value="FAD-binding/transporter-associated domain-like"/>
    <property type="match status" value="1"/>
</dbReference>
<dbReference type="Gene3D" id="3.30.465.10">
    <property type="match status" value="1"/>
</dbReference>
<dbReference type="GO" id="GO:0080049">
    <property type="term" value="F:L-gulono-1,4-lactone dehydrogenase activity"/>
    <property type="evidence" value="ECO:0007669"/>
    <property type="project" value="TreeGrafter"/>
</dbReference>
<dbReference type="GO" id="GO:0016020">
    <property type="term" value="C:membrane"/>
    <property type="evidence" value="ECO:0007669"/>
    <property type="project" value="InterPro"/>
</dbReference>
<dbReference type="InterPro" id="IPR016171">
    <property type="entry name" value="Vanillyl_alc_oxidase_C-sub2"/>
</dbReference>
<evidence type="ECO:0000256" key="1">
    <source>
        <dbReference type="ARBA" id="ARBA00023002"/>
    </source>
</evidence>
<dbReference type="InterPro" id="IPR010031">
    <property type="entry name" value="FAD_lactone_oxidase-like"/>
</dbReference>
<reference evidence="3 4" key="1">
    <citation type="submission" date="2019-06" db="EMBL/GenBank/DDBJ databases">
        <title>Sequencing the genomes of 1000 actinobacteria strains.</title>
        <authorList>
            <person name="Klenk H.-P."/>
        </authorList>
    </citation>
    <scope>NUCLEOTIDE SEQUENCE [LARGE SCALE GENOMIC DNA]</scope>
    <source>
        <strain evidence="3 4">DSM 45511</strain>
    </source>
</reference>
<dbReference type="Proteomes" id="UP000319818">
    <property type="component" value="Unassembled WGS sequence"/>
</dbReference>
<dbReference type="AlphaFoldDB" id="A0A543FWM7"/>
<dbReference type="InterPro" id="IPR036318">
    <property type="entry name" value="FAD-bd_PCMH-like_sf"/>
</dbReference>
<dbReference type="Gene3D" id="1.10.45.10">
    <property type="entry name" value="Vanillyl-alcohol Oxidase, Chain A, domain 4"/>
    <property type="match status" value="1"/>
</dbReference>